<dbReference type="AlphaFoldDB" id="G3NU62"/>
<proteinExistence type="predicted"/>
<protein>
    <submittedName>
        <fullName evidence="1">Uncharacterized protein</fullName>
    </submittedName>
</protein>
<name>G3NU62_GASAC</name>
<evidence type="ECO:0000313" key="1">
    <source>
        <dbReference type="Ensembl" id="ENSGACP00000008880.1"/>
    </source>
</evidence>
<accession>G3NU62</accession>
<reference evidence="1" key="2">
    <citation type="submission" date="2024-04" db="UniProtKB">
        <authorList>
            <consortium name="Ensembl"/>
        </authorList>
    </citation>
    <scope>IDENTIFICATION</scope>
</reference>
<dbReference type="Bgee" id="ENSGACG00000006713">
    <property type="expression patterns" value="Expressed in muscle tissue and 14 other cell types or tissues"/>
</dbReference>
<organism evidence="1">
    <name type="scientific">Gasterosteus aculeatus</name>
    <name type="common">Three-spined stickleback</name>
    <dbReference type="NCBI Taxonomy" id="69293"/>
    <lineage>
        <taxon>Eukaryota</taxon>
        <taxon>Metazoa</taxon>
        <taxon>Chordata</taxon>
        <taxon>Craniata</taxon>
        <taxon>Vertebrata</taxon>
        <taxon>Euteleostomi</taxon>
        <taxon>Actinopterygii</taxon>
        <taxon>Neopterygii</taxon>
        <taxon>Teleostei</taxon>
        <taxon>Neoteleostei</taxon>
        <taxon>Acanthomorphata</taxon>
        <taxon>Eupercaria</taxon>
        <taxon>Perciformes</taxon>
        <taxon>Cottioidei</taxon>
        <taxon>Gasterosteales</taxon>
        <taxon>Gasterosteidae</taxon>
        <taxon>Gasterosteus</taxon>
    </lineage>
</organism>
<dbReference type="Ensembl" id="ENSGACT00000008899.1">
    <property type="protein sequence ID" value="ENSGACP00000008880.1"/>
    <property type="gene ID" value="ENSGACG00000006713.1"/>
</dbReference>
<reference evidence="1" key="1">
    <citation type="submission" date="2006-01" db="EMBL/GenBank/DDBJ databases">
        <authorList>
            <person name="Lindblad-Toh K."/>
            <person name="Mauceli E."/>
            <person name="Grabherr M."/>
            <person name="Chang J.L."/>
            <person name="Lander E.S."/>
        </authorList>
    </citation>
    <scope>NUCLEOTIDE SEQUENCE [LARGE SCALE GENOMIC DNA]</scope>
</reference>
<sequence length="102" mass="11300">MLNSYHALFLRKWPSAVLSVCSRRSFCGPSGSGSRRLLGCRYDVHRGRGQRGGGGCREHRGCSAGGRFGWSGNSRHSSGSRHWCSNRRSSDRTGCNHLLDKF</sequence>